<dbReference type="AlphaFoldDB" id="A0A9N9EQQ6"/>
<name>A0A9N9EQQ6_9GLOM</name>
<evidence type="ECO:0000313" key="2">
    <source>
        <dbReference type="Proteomes" id="UP000789508"/>
    </source>
</evidence>
<dbReference type="EMBL" id="CAJVPS010014873">
    <property type="protein sequence ID" value="CAG8684661.1"/>
    <property type="molecule type" value="Genomic_DNA"/>
</dbReference>
<proteinExistence type="predicted"/>
<accession>A0A9N9EQQ6</accession>
<comment type="caution">
    <text evidence="1">The sequence shown here is derived from an EMBL/GenBank/DDBJ whole genome shotgun (WGS) entry which is preliminary data.</text>
</comment>
<gene>
    <name evidence="1" type="ORF">ALEPTO_LOCUS10971</name>
</gene>
<reference evidence="1" key="1">
    <citation type="submission" date="2021-06" db="EMBL/GenBank/DDBJ databases">
        <authorList>
            <person name="Kallberg Y."/>
            <person name="Tangrot J."/>
            <person name="Rosling A."/>
        </authorList>
    </citation>
    <scope>NUCLEOTIDE SEQUENCE</scope>
    <source>
        <strain evidence="1">FL130A</strain>
    </source>
</reference>
<feature type="non-terminal residue" evidence="1">
    <location>
        <position position="78"/>
    </location>
</feature>
<dbReference type="Proteomes" id="UP000789508">
    <property type="component" value="Unassembled WGS sequence"/>
</dbReference>
<protein>
    <submittedName>
        <fullName evidence="1">9236_t:CDS:1</fullName>
    </submittedName>
</protein>
<organism evidence="1 2">
    <name type="scientific">Ambispora leptoticha</name>
    <dbReference type="NCBI Taxonomy" id="144679"/>
    <lineage>
        <taxon>Eukaryota</taxon>
        <taxon>Fungi</taxon>
        <taxon>Fungi incertae sedis</taxon>
        <taxon>Mucoromycota</taxon>
        <taxon>Glomeromycotina</taxon>
        <taxon>Glomeromycetes</taxon>
        <taxon>Archaeosporales</taxon>
        <taxon>Ambisporaceae</taxon>
        <taxon>Ambispora</taxon>
    </lineage>
</organism>
<keyword evidence="2" id="KW-1185">Reference proteome</keyword>
<sequence length="78" mass="8685">MSMDLTSKQVKNLKDDISQSSITKSSSIPSLPFSLNYSVTSTSIKLLLSSKVTQHILAVFTNLDSSQFLKLNYLHLLH</sequence>
<evidence type="ECO:0000313" key="1">
    <source>
        <dbReference type="EMBL" id="CAG8684661.1"/>
    </source>
</evidence>